<sequence length="106" mass="11517">MIRDATTAICITSSFRTMAPTISPFSFCGSKASPGARAPLSFAQLQMNMLGHFQVADGYRGVRNRWSEEMLSASSSRSPARFGIFDCGPAPHENNGFFESQMVSTV</sequence>
<dbReference type="AlphaFoldDB" id="Q7S2C9"/>
<name>Q7S2C9_NEUCR</name>
<organism evidence="1 2">
    <name type="scientific">Neurospora crassa (strain ATCC 24698 / 74-OR23-1A / CBS 708.71 / DSM 1257 / FGSC 987)</name>
    <dbReference type="NCBI Taxonomy" id="367110"/>
    <lineage>
        <taxon>Eukaryota</taxon>
        <taxon>Fungi</taxon>
        <taxon>Dikarya</taxon>
        <taxon>Ascomycota</taxon>
        <taxon>Pezizomycotina</taxon>
        <taxon>Sordariomycetes</taxon>
        <taxon>Sordariomycetidae</taxon>
        <taxon>Sordariales</taxon>
        <taxon>Sordariaceae</taxon>
        <taxon>Neurospora</taxon>
    </lineage>
</organism>
<dbReference type="GeneID" id="3874940"/>
<accession>Q7S2C9</accession>
<dbReference type="KEGG" id="ncr:NCU05949"/>
<evidence type="ECO:0000313" key="2">
    <source>
        <dbReference type="Proteomes" id="UP000001805"/>
    </source>
</evidence>
<dbReference type="VEuPathDB" id="FungiDB:NCU05949"/>
<dbReference type="PaxDb" id="5141-EFNCRP00000001426"/>
<protein>
    <submittedName>
        <fullName evidence="1">Uncharacterized protein</fullName>
    </submittedName>
</protein>
<dbReference type="Proteomes" id="UP000001805">
    <property type="component" value="Chromosome 5, Linkage Group VI"/>
</dbReference>
<dbReference type="EMBL" id="CM002241">
    <property type="protein sequence ID" value="EAA29557.1"/>
    <property type="molecule type" value="Genomic_DNA"/>
</dbReference>
<reference evidence="1 2" key="1">
    <citation type="journal article" date="2003" name="Nature">
        <title>The genome sequence of the filamentous fungus Neurospora crassa.</title>
        <authorList>
            <person name="Galagan J.E."/>
            <person name="Calvo S.E."/>
            <person name="Borkovich K.A."/>
            <person name="Selker E.U."/>
            <person name="Read N.D."/>
            <person name="Jaffe D."/>
            <person name="FitzHugh W."/>
            <person name="Ma L.J."/>
            <person name="Smirnov S."/>
            <person name="Purcell S."/>
            <person name="Rehman B."/>
            <person name="Elkins T."/>
            <person name="Engels R."/>
            <person name="Wang S."/>
            <person name="Nielsen C.B."/>
            <person name="Butler J."/>
            <person name="Endrizzi M."/>
            <person name="Qui D."/>
            <person name="Ianakiev P."/>
            <person name="Bell-Pedersen D."/>
            <person name="Nelson M.A."/>
            <person name="Werner-Washburne M."/>
            <person name="Selitrennikoff C.P."/>
            <person name="Kinsey J.A."/>
            <person name="Braun E.L."/>
            <person name="Zelter A."/>
            <person name="Schulte U."/>
            <person name="Kothe G.O."/>
            <person name="Jedd G."/>
            <person name="Mewes W."/>
            <person name="Staben C."/>
            <person name="Marcotte E."/>
            <person name="Greenberg D."/>
            <person name="Roy A."/>
            <person name="Foley K."/>
            <person name="Naylor J."/>
            <person name="Stange-Thomann N."/>
            <person name="Barrett R."/>
            <person name="Gnerre S."/>
            <person name="Kamal M."/>
            <person name="Kamvysselis M."/>
            <person name="Mauceli E."/>
            <person name="Bielke C."/>
            <person name="Rudd S."/>
            <person name="Frishman D."/>
            <person name="Krystofova S."/>
            <person name="Rasmussen C."/>
            <person name="Metzenberg R.L."/>
            <person name="Perkins D.D."/>
            <person name="Kroken S."/>
            <person name="Cogoni C."/>
            <person name="Macino G."/>
            <person name="Catcheside D."/>
            <person name="Li W."/>
            <person name="Pratt R.J."/>
            <person name="Osmani S.A."/>
            <person name="DeSouza C.P."/>
            <person name="Glass L."/>
            <person name="Orbach M.J."/>
            <person name="Berglund J.A."/>
            <person name="Voelker R."/>
            <person name="Yarden O."/>
            <person name="Plamann M."/>
            <person name="Seiler S."/>
            <person name="Dunlap J."/>
            <person name="Radford A."/>
            <person name="Aramayo R."/>
            <person name="Natvig D.O."/>
            <person name="Alex L.A."/>
            <person name="Mannhaupt G."/>
            <person name="Ebbole D.J."/>
            <person name="Freitag M."/>
            <person name="Paulsen I."/>
            <person name="Sachs M.S."/>
            <person name="Lander E.S."/>
            <person name="Nusbaum C."/>
            <person name="Birren B."/>
        </authorList>
    </citation>
    <scope>NUCLEOTIDE SEQUENCE [LARGE SCALE GENOMIC DNA]</scope>
    <source>
        <strain evidence="2">ATCC 24698 / 74-OR23-1A / CBS 708.71 / DSM 1257 / FGSC 987</strain>
    </source>
</reference>
<dbReference type="RefSeq" id="XP_958793.1">
    <property type="nucleotide sequence ID" value="XM_953700.1"/>
</dbReference>
<gene>
    <name evidence="1" type="ORF">NCU05949</name>
</gene>
<proteinExistence type="predicted"/>
<keyword evidence="2" id="KW-1185">Reference proteome</keyword>
<dbReference type="InParanoid" id="Q7S2C9"/>
<dbReference type="HOGENOM" id="CLU_2223943_0_0_1"/>
<evidence type="ECO:0000313" key="1">
    <source>
        <dbReference type="EMBL" id="EAA29557.1"/>
    </source>
</evidence>